<keyword evidence="3" id="KW-1185">Reference proteome</keyword>
<feature type="region of interest" description="Disordered" evidence="1">
    <location>
        <begin position="186"/>
        <end position="279"/>
    </location>
</feature>
<dbReference type="AlphaFoldDB" id="A0AAD9A851"/>
<proteinExistence type="predicted"/>
<feature type="compositionally biased region" description="Acidic residues" evidence="1">
    <location>
        <begin position="459"/>
        <end position="474"/>
    </location>
</feature>
<feature type="compositionally biased region" description="Basic and acidic residues" evidence="1">
    <location>
        <begin position="1"/>
        <end position="10"/>
    </location>
</feature>
<protein>
    <submittedName>
        <fullName evidence="2">Uncharacterized protein</fullName>
    </submittedName>
</protein>
<name>A0AAD9A851_9PEZI</name>
<gene>
    <name evidence="2" type="ORF">CCHR01_14171</name>
</gene>
<reference evidence="2" key="1">
    <citation type="submission" date="2023-01" db="EMBL/GenBank/DDBJ databases">
        <title>Colletotrichum chrysophilum M932 genome sequence.</title>
        <authorList>
            <person name="Baroncelli R."/>
        </authorList>
    </citation>
    <scope>NUCLEOTIDE SEQUENCE</scope>
    <source>
        <strain evidence="2">M932</strain>
    </source>
</reference>
<sequence>MAISVQERRTSQQAAERTTQQPSRGCHQPKRAPNLYDMETFGGEQNQYSSPVETWEPNPQSPALAFRRSGRSRHPSVDASRLLTLIKRRLPHSTKTENSESSTAPMAKKARTPSQEPEGSEYRTRLLSVDTLLQQPTALSPPHHRYVQQPTPQPVQHQVHCFVPSPSNSPIPSSLVASRAFPPPYHQPSMYPPMQSHRCSASPQSRLISCDEGSSPIMPLGSVNTNGNPQSGQHANTDSNSLYGQQSNRRAKRGSVASSASNSGALSLDRQPEEKLSQEASIDVLSLRLQSMTPESREEEFGQLDAVTLKKLFDSSDWYKDKIQKSANAKGTLLAASIERDRSEPSGSGRTCYYCYEKYGEDRFGKDQPAYAILKANGNYRPFNKKRKYPESVNIEPLRQFCVGCGVRLHFYRRYRRFDSETGPVWWACRCRVLRPVVDDENEPCPDCNCVCPLRNPNEEDDTFESDESDGSDP</sequence>
<dbReference type="Proteomes" id="UP001243330">
    <property type="component" value="Unassembled WGS sequence"/>
</dbReference>
<feature type="compositionally biased region" description="Polar residues" evidence="1">
    <location>
        <begin position="197"/>
        <end position="207"/>
    </location>
</feature>
<feature type="compositionally biased region" description="Polar residues" evidence="1">
    <location>
        <begin position="222"/>
        <end position="248"/>
    </location>
</feature>
<feature type="region of interest" description="Disordered" evidence="1">
    <location>
        <begin position="455"/>
        <end position="474"/>
    </location>
</feature>
<feature type="compositionally biased region" description="Low complexity" evidence="1">
    <location>
        <begin position="254"/>
        <end position="268"/>
    </location>
</feature>
<feature type="region of interest" description="Disordered" evidence="1">
    <location>
        <begin position="1"/>
        <end position="122"/>
    </location>
</feature>
<feature type="compositionally biased region" description="Polar residues" evidence="1">
    <location>
        <begin position="11"/>
        <end position="23"/>
    </location>
</feature>
<evidence type="ECO:0000313" key="2">
    <source>
        <dbReference type="EMBL" id="KAK1843218.1"/>
    </source>
</evidence>
<evidence type="ECO:0000256" key="1">
    <source>
        <dbReference type="SAM" id="MobiDB-lite"/>
    </source>
</evidence>
<dbReference type="EMBL" id="JAQOWY010000371">
    <property type="protein sequence ID" value="KAK1843218.1"/>
    <property type="molecule type" value="Genomic_DNA"/>
</dbReference>
<accession>A0AAD9A851</accession>
<feature type="compositionally biased region" description="Polar residues" evidence="1">
    <location>
        <begin position="43"/>
        <end position="52"/>
    </location>
</feature>
<evidence type="ECO:0000313" key="3">
    <source>
        <dbReference type="Proteomes" id="UP001243330"/>
    </source>
</evidence>
<organism evidence="2 3">
    <name type="scientific">Colletotrichum chrysophilum</name>
    <dbReference type="NCBI Taxonomy" id="1836956"/>
    <lineage>
        <taxon>Eukaryota</taxon>
        <taxon>Fungi</taxon>
        <taxon>Dikarya</taxon>
        <taxon>Ascomycota</taxon>
        <taxon>Pezizomycotina</taxon>
        <taxon>Sordariomycetes</taxon>
        <taxon>Hypocreomycetidae</taxon>
        <taxon>Glomerellales</taxon>
        <taxon>Glomerellaceae</taxon>
        <taxon>Colletotrichum</taxon>
        <taxon>Colletotrichum gloeosporioides species complex</taxon>
    </lineage>
</organism>
<comment type="caution">
    <text evidence="2">The sequence shown here is derived from an EMBL/GenBank/DDBJ whole genome shotgun (WGS) entry which is preliminary data.</text>
</comment>